<protein>
    <recommendedName>
        <fullName evidence="2">RING-type domain-containing protein</fullName>
    </recommendedName>
</protein>
<reference evidence="3" key="2">
    <citation type="submission" date="2022-01" db="EMBL/GenBank/DDBJ databases">
        <authorList>
            <person name="Hirooka S."/>
            <person name="Miyagishima S.Y."/>
        </authorList>
    </citation>
    <scope>NUCLEOTIDE SEQUENCE</scope>
    <source>
        <strain evidence="3">NBRC 102759</strain>
    </source>
</reference>
<dbReference type="InterPro" id="IPR001841">
    <property type="entry name" value="Znf_RING"/>
</dbReference>
<dbReference type="PROSITE" id="PS50089">
    <property type="entry name" value="ZF_RING_2"/>
    <property type="match status" value="1"/>
</dbReference>
<sequence>MDPTTNSLSTCCICFEEFRQLLTLLPCEHARICHFCVCHLTELKCPICRQPVETAVLSFQLSVDKRAWKESQSCSLKSKISLANLIQYRNQRSKEIVQQVYQVSIIGSSSVRFRSVAQHLQGQHVLPRLSSSLAELLEKKIETSTIQKESADFIEALHILDGVEKWNARYFPNCNIENHFIRLHCYPFWEWLRILRGSGTPDVILPDVVVTCVSPKNKKSLSESLEMQKIMHRCYQLHHRTFQSIWLLLTSAECFETDRKLSLRLASNMVEKPNVILWVDENASLHKYRELGKQVLESCLKSRNQSIRNRDPINQYPIWDIGQMVLTT</sequence>
<keyword evidence="1" id="KW-0862">Zinc</keyword>
<reference evidence="3" key="1">
    <citation type="journal article" date="2022" name="Proc. Natl. Acad. Sci. U.S.A.">
        <title>Life cycle and functional genomics of the unicellular red alga Galdieria for elucidating algal and plant evolution and industrial use.</title>
        <authorList>
            <person name="Hirooka S."/>
            <person name="Itabashi T."/>
            <person name="Ichinose T.M."/>
            <person name="Onuma R."/>
            <person name="Fujiwara T."/>
            <person name="Yamashita S."/>
            <person name="Jong L.W."/>
            <person name="Tomita R."/>
            <person name="Iwane A.H."/>
            <person name="Miyagishima S.Y."/>
        </authorList>
    </citation>
    <scope>NUCLEOTIDE SEQUENCE</scope>
    <source>
        <strain evidence="3">NBRC 102759</strain>
    </source>
</reference>
<evidence type="ECO:0000313" key="4">
    <source>
        <dbReference type="Proteomes" id="UP001061958"/>
    </source>
</evidence>
<dbReference type="Gene3D" id="3.30.40.10">
    <property type="entry name" value="Zinc/RING finger domain, C3HC4 (zinc finger)"/>
    <property type="match status" value="1"/>
</dbReference>
<name>A0A9C7Q5A4_9RHOD</name>
<dbReference type="GO" id="GO:0008270">
    <property type="term" value="F:zinc ion binding"/>
    <property type="evidence" value="ECO:0007669"/>
    <property type="project" value="UniProtKB-KW"/>
</dbReference>
<dbReference type="SUPFAM" id="SSF57850">
    <property type="entry name" value="RING/U-box"/>
    <property type="match status" value="1"/>
</dbReference>
<dbReference type="EMBL" id="BQMJ01000076">
    <property type="protein sequence ID" value="GJQ15874.1"/>
    <property type="molecule type" value="Genomic_DNA"/>
</dbReference>
<keyword evidence="1" id="KW-0479">Metal-binding</keyword>
<comment type="caution">
    <text evidence="3">The sequence shown here is derived from an EMBL/GenBank/DDBJ whole genome shotgun (WGS) entry which is preliminary data.</text>
</comment>
<keyword evidence="1" id="KW-0863">Zinc-finger</keyword>
<evidence type="ECO:0000259" key="2">
    <source>
        <dbReference type="PROSITE" id="PS50089"/>
    </source>
</evidence>
<dbReference type="OrthoDB" id="10316772at2759"/>
<feature type="domain" description="RING-type" evidence="2">
    <location>
        <begin position="11"/>
        <end position="49"/>
    </location>
</feature>
<evidence type="ECO:0000256" key="1">
    <source>
        <dbReference type="PROSITE-ProRule" id="PRU00175"/>
    </source>
</evidence>
<gene>
    <name evidence="3" type="ORF">GpartN1_g7665.t1</name>
</gene>
<dbReference type="Pfam" id="PF13920">
    <property type="entry name" value="zf-C3HC4_3"/>
    <property type="match status" value="1"/>
</dbReference>
<evidence type="ECO:0000313" key="3">
    <source>
        <dbReference type="EMBL" id="GJQ15874.1"/>
    </source>
</evidence>
<dbReference type="AlphaFoldDB" id="A0A9C7Q5A4"/>
<proteinExistence type="predicted"/>
<accession>A0A9C7Q5A4</accession>
<organism evidence="3 4">
    <name type="scientific">Galdieria partita</name>
    <dbReference type="NCBI Taxonomy" id="83374"/>
    <lineage>
        <taxon>Eukaryota</taxon>
        <taxon>Rhodophyta</taxon>
        <taxon>Bangiophyceae</taxon>
        <taxon>Galdieriales</taxon>
        <taxon>Galdieriaceae</taxon>
        <taxon>Galdieria</taxon>
    </lineage>
</organism>
<keyword evidence="4" id="KW-1185">Reference proteome</keyword>
<dbReference type="Proteomes" id="UP001061958">
    <property type="component" value="Unassembled WGS sequence"/>
</dbReference>
<dbReference type="InterPro" id="IPR013083">
    <property type="entry name" value="Znf_RING/FYVE/PHD"/>
</dbReference>